<feature type="domain" description="SusD-like N-terminal" evidence="8">
    <location>
        <begin position="113"/>
        <end position="243"/>
    </location>
</feature>
<sequence length="600" mass="65703">MSQPTQRQKMKAFLFRSTIAAATVLTGLLGTTACKDYLEIDPVAYSTTEVAFLDVAGATSAVIGAYDMLSGDTGYGTRLNLYYPYDSDEMQAIPGQAFNAGNLGIARYAALPVNNEITNPFNNLYQGIERANICIQQIPKMAVYTTGTAADTAALHRLYGEALTLRAQYLFEAIRNWGDVPAPFIPAVDNPDLKLPNADRNATYDKLIADLLEAEKLVPWRTAAGAANERITKGAVKALRARLAMYRGGYALYGLEMKRQPDYLDYYRIARQECLDLMNKRGEHTLNPSFENLWMTVNQLKFDPAHEIIFEVAEGASSAASDSKLGYYNGPRQNAATTFGSSTGSIGALPTYFYAFDSLDLRRDITVTLYTVESNNQQRGVALTAATDGKFRRHWRTPALAGTGNYLGYNWPLIRFADVLLMFAEADNELNGPTAAALAAVQEVRDRGYGANASKVAKLTLPGSKAAMFDLIANERFLELGGEGIRKYDLIRWNLLSTKLAEAKTNLTALKNGTGRYANVPLTEYYRVTNGAVQYARSFFRPAPATAPTGTTAVQWRAAITDALIANLASEYKPGAGKELFPYPQGTIDTDPNVKQNAGY</sequence>
<feature type="signal peptide" evidence="6">
    <location>
        <begin position="1"/>
        <end position="22"/>
    </location>
</feature>
<organism evidence="9 10">
    <name type="scientific">Hymenobacter cavernae</name>
    <dbReference type="NCBI Taxonomy" id="2044852"/>
    <lineage>
        <taxon>Bacteria</taxon>
        <taxon>Pseudomonadati</taxon>
        <taxon>Bacteroidota</taxon>
        <taxon>Cytophagia</taxon>
        <taxon>Cytophagales</taxon>
        <taxon>Hymenobacteraceae</taxon>
        <taxon>Hymenobacter</taxon>
    </lineage>
</organism>
<dbReference type="Pfam" id="PF07980">
    <property type="entry name" value="SusD_RagB"/>
    <property type="match status" value="1"/>
</dbReference>
<keyword evidence="5" id="KW-0998">Cell outer membrane</keyword>
<name>A0ABQ1UC45_9BACT</name>
<keyword evidence="3 6" id="KW-0732">Signal</keyword>
<dbReference type="RefSeq" id="WP_229755298.1">
    <property type="nucleotide sequence ID" value="NZ_BMHT01000005.1"/>
</dbReference>
<evidence type="ECO:0000259" key="7">
    <source>
        <dbReference type="Pfam" id="PF07980"/>
    </source>
</evidence>
<evidence type="ECO:0000259" key="8">
    <source>
        <dbReference type="Pfam" id="PF14322"/>
    </source>
</evidence>
<evidence type="ECO:0000256" key="6">
    <source>
        <dbReference type="SAM" id="SignalP"/>
    </source>
</evidence>
<keyword evidence="10" id="KW-1185">Reference proteome</keyword>
<comment type="caution">
    <text evidence="9">The sequence shown here is derived from an EMBL/GenBank/DDBJ whole genome shotgun (WGS) entry which is preliminary data.</text>
</comment>
<dbReference type="InterPro" id="IPR012944">
    <property type="entry name" value="SusD_RagB_dom"/>
</dbReference>
<dbReference type="Proteomes" id="UP000632273">
    <property type="component" value="Unassembled WGS sequence"/>
</dbReference>
<feature type="domain" description="RagB/SusD" evidence="7">
    <location>
        <begin position="393"/>
        <end position="600"/>
    </location>
</feature>
<dbReference type="InterPro" id="IPR033985">
    <property type="entry name" value="SusD-like_N"/>
</dbReference>
<dbReference type="EMBL" id="BMHT01000005">
    <property type="protein sequence ID" value="GGF15055.1"/>
    <property type="molecule type" value="Genomic_DNA"/>
</dbReference>
<evidence type="ECO:0000256" key="5">
    <source>
        <dbReference type="ARBA" id="ARBA00023237"/>
    </source>
</evidence>
<evidence type="ECO:0000256" key="3">
    <source>
        <dbReference type="ARBA" id="ARBA00022729"/>
    </source>
</evidence>
<comment type="similarity">
    <text evidence="2">Belongs to the SusD family.</text>
</comment>
<dbReference type="PROSITE" id="PS51257">
    <property type="entry name" value="PROKAR_LIPOPROTEIN"/>
    <property type="match status" value="1"/>
</dbReference>
<feature type="chain" id="PRO_5047085416" evidence="6">
    <location>
        <begin position="23"/>
        <end position="600"/>
    </location>
</feature>
<comment type="subcellular location">
    <subcellularLocation>
        <location evidence="1">Cell outer membrane</location>
    </subcellularLocation>
</comment>
<gene>
    <name evidence="9" type="ORF">GCM10011383_27840</name>
</gene>
<evidence type="ECO:0000256" key="2">
    <source>
        <dbReference type="ARBA" id="ARBA00006275"/>
    </source>
</evidence>
<dbReference type="Pfam" id="PF14322">
    <property type="entry name" value="SusD-like_3"/>
    <property type="match status" value="1"/>
</dbReference>
<dbReference type="InterPro" id="IPR011990">
    <property type="entry name" value="TPR-like_helical_dom_sf"/>
</dbReference>
<proteinExistence type="inferred from homology"/>
<dbReference type="SUPFAM" id="SSF48452">
    <property type="entry name" value="TPR-like"/>
    <property type="match status" value="1"/>
</dbReference>
<reference evidence="10" key="1">
    <citation type="journal article" date="2019" name="Int. J. Syst. Evol. Microbiol.">
        <title>The Global Catalogue of Microorganisms (GCM) 10K type strain sequencing project: providing services to taxonomists for standard genome sequencing and annotation.</title>
        <authorList>
            <consortium name="The Broad Institute Genomics Platform"/>
            <consortium name="The Broad Institute Genome Sequencing Center for Infectious Disease"/>
            <person name="Wu L."/>
            <person name="Ma J."/>
        </authorList>
    </citation>
    <scope>NUCLEOTIDE SEQUENCE [LARGE SCALE GENOMIC DNA]</scope>
    <source>
        <strain evidence="10">CGMCC 1.15197</strain>
    </source>
</reference>
<dbReference type="Gene3D" id="1.25.40.390">
    <property type="match status" value="1"/>
</dbReference>
<evidence type="ECO:0000313" key="9">
    <source>
        <dbReference type="EMBL" id="GGF15055.1"/>
    </source>
</evidence>
<evidence type="ECO:0000256" key="1">
    <source>
        <dbReference type="ARBA" id="ARBA00004442"/>
    </source>
</evidence>
<keyword evidence="4" id="KW-0472">Membrane</keyword>
<evidence type="ECO:0000256" key="4">
    <source>
        <dbReference type="ARBA" id="ARBA00023136"/>
    </source>
</evidence>
<accession>A0ABQ1UC45</accession>
<evidence type="ECO:0000313" key="10">
    <source>
        <dbReference type="Proteomes" id="UP000632273"/>
    </source>
</evidence>
<protein>
    <submittedName>
        <fullName evidence="9">Starch-binding protein</fullName>
    </submittedName>
</protein>